<dbReference type="AlphaFoldDB" id="D7G0Y0"/>
<name>D7G0Y0_ECTSI</name>
<keyword evidence="3" id="KW-1185">Reference proteome</keyword>
<feature type="region of interest" description="Disordered" evidence="1">
    <location>
        <begin position="1"/>
        <end position="21"/>
    </location>
</feature>
<evidence type="ECO:0000313" key="2">
    <source>
        <dbReference type="EMBL" id="CBJ26724.1"/>
    </source>
</evidence>
<protein>
    <recommendedName>
        <fullName evidence="4">Methyltransferase</fullName>
    </recommendedName>
</protein>
<evidence type="ECO:0000256" key="1">
    <source>
        <dbReference type="SAM" id="MobiDB-lite"/>
    </source>
</evidence>
<dbReference type="EMBL" id="FN649760">
    <property type="protein sequence ID" value="CBJ26724.1"/>
    <property type="molecule type" value="Genomic_DNA"/>
</dbReference>
<gene>
    <name evidence="2" type="ORF">Esi_0042_0080</name>
</gene>
<dbReference type="Proteomes" id="UP000002630">
    <property type="component" value="Unassembled WGS sequence"/>
</dbReference>
<accession>D7G0Y0</accession>
<dbReference type="InParanoid" id="D7G0Y0"/>
<organism evidence="2 3">
    <name type="scientific">Ectocarpus siliculosus</name>
    <name type="common">Brown alga</name>
    <name type="synonym">Conferva siliculosa</name>
    <dbReference type="NCBI Taxonomy" id="2880"/>
    <lineage>
        <taxon>Eukaryota</taxon>
        <taxon>Sar</taxon>
        <taxon>Stramenopiles</taxon>
        <taxon>Ochrophyta</taxon>
        <taxon>PX clade</taxon>
        <taxon>Phaeophyceae</taxon>
        <taxon>Ectocarpales</taxon>
        <taxon>Ectocarpaceae</taxon>
        <taxon>Ectocarpus</taxon>
    </lineage>
</organism>
<evidence type="ECO:0008006" key="4">
    <source>
        <dbReference type="Google" id="ProtNLM"/>
    </source>
</evidence>
<reference evidence="2 3" key="1">
    <citation type="journal article" date="2010" name="Nature">
        <title>The Ectocarpus genome and the independent evolution of multicellularity in brown algae.</title>
        <authorList>
            <person name="Cock J.M."/>
            <person name="Sterck L."/>
            <person name="Rouze P."/>
            <person name="Scornet D."/>
            <person name="Allen A.E."/>
            <person name="Amoutzias G."/>
            <person name="Anthouard V."/>
            <person name="Artiguenave F."/>
            <person name="Aury J.M."/>
            <person name="Badger J.H."/>
            <person name="Beszteri B."/>
            <person name="Billiau K."/>
            <person name="Bonnet E."/>
            <person name="Bothwell J.H."/>
            <person name="Bowler C."/>
            <person name="Boyen C."/>
            <person name="Brownlee C."/>
            <person name="Carrano C.J."/>
            <person name="Charrier B."/>
            <person name="Cho G.Y."/>
            <person name="Coelho S.M."/>
            <person name="Collen J."/>
            <person name="Corre E."/>
            <person name="Da Silva C."/>
            <person name="Delage L."/>
            <person name="Delaroque N."/>
            <person name="Dittami S.M."/>
            <person name="Doulbeau S."/>
            <person name="Elias M."/>
            <person name="Farnham G."/>
            <person name="Gachon C.M."/>
            <person name="Gschloessl B."/>
            <person name="Heesch S."/>
            <person name="Jabbari K."/>
            <person name="Jubin C."/>
            <person name="Kawai H."/>
            <person name="Kimura K."/>
            <person name="Kloareg B."/>
            <person name="Kupper F.C."/>
            <person name="Lang D."/>
            <person name="Le Bail A."/>
            <person name="Leblanc C."/>
            <person name="Lerouge P."/>
            <person name="Lohr M."/>
            <person name="Lopez P.J."/>
            <person name="Martens C."/>
            <person name="Maumus F."/>
            <person name="Michel G."/>
            <person name="Miranda-Saavedra D."/>
            <person name="Morales J."/>
            <person name="Moreau H."/>
            <person name="Motomura T."/>
            <person name="Nagasato C."/>
            <person name="Napoli C.A."/>
            <person name="Nelson D.R."/>
            <person name="Nyvall-Collen P."/>
            <person name="Peters A.F."/>
            <person name="Pommier C."/>
            <person name="Potin P."/>
            <person name="Poulain J."/>
            <person name="Quesneville H."/>
            <person name="Read B."/>
            <person name="Rensing S.A."/>
            <person name="Ritter A."/>
            <person name="Rousvoal S."/>
            <person name="Samanta M."/>
            <person name="Samson G."/>
            <person name="Schroeder D.C."/>
            <person name="Segurens B."/>
            <person name="Strittmatter M."/>
            <person name="Tonon T."/>
            <person name="Tregear J.W."/>
            <person name="Valentin K."/>
            <person name="von Dassow P."/>
            <person name="Yamagishi T."/>
            <person name="Van de Peer Y."/>
            <person name="Wincker P."/>
        </authorList>
    </citation>
    <scope>NUCLEOTIDE SEQUENCE [LARGE SCALE GENOMIC DNA]</scope>
    <source>
        <strain evidence="3">Ec32 / CCAP1310/4</strain>
    </source>
</reference>
<feature type="compositionally biased region" description="Basic residues" evidence="1">
    <location>
        <begin position="1"/>
        <end position="11"/>
    </location>
</feature>
<sequence length="201" mass="22480">MAARTPRHAKGQRTAPEPQTHLRRRWLDRYCTSPEAMDASLGAVDITGCVLDMCGGPTDAVATRLRSTCEILTNDVSSGRPADTNLDASLESFPEDFLAAYSGKRPEWVATSPPYSRALTFVKAAMSLATKGVTFKMHIFFLEPCADWGGWLQTNPPSLCVFLRRAKYTRANNAKTSEFWGVWYTQEMSCRNRTRLVFCPE</sequence>
<proteinExistence type="predicted"/>
<dbReference type="OrthoDB" id="10400442at2759"/>
<evidence type="ECO:0000313" key="3">
    <source>
        <dbReference type="Proteomes" id="UP000002630"/>
    </source>
</evidence>